<dbReference type="GO" id="GO:0000166">
    <property type="term" value="F:nucleotide binding"/>
    <property type="evidence" value="ECO:0007669"/>
    <property type="project" value="UniProtKB-KW"/>
</dbReference>
<gene>
    <name evidence="15" type="ORF">M9458_051932</name>
</gene>
<dbReference type="InterPro" id="IPR049912">
    <property type="entry name" value="CRESS_DNA_REP"/>
</dbReference>
<accession>A0ABD0MQG2</accession>
<evidence type="ECO:0000256" key="3">
    <source>
        <dbReference type="ARBA" id="ARBA00022695"/>
    </source>
</evidence>
<keyword evidence="10" id="KW-0190">Covalent protein-DNA linkage</keyword>
<dbReference type="PROSITE" id="PS52020">
    <property type="entry name" value="CRESS_DNA_REP"/>
    <property type="match status" value="1"/>
</dbReference>
<evidence type="ECO:0000256" key="1">
    <source>
        <dbReference type="ARBA" id="ARBA00001936"/>
    </source>
</evidence>
<sequence>MFSTSSLKRTVNMHTKRRMSTMKRWLSPRAHLEAALGSDLQNDEYCSKGGDIYLRIGAPSVERACNDLKRAIDVAKSSRGSPKAVAEACPTTFIRYGRGIRDYAWWDGYDGQDNVIIDDFYGWIAYDELLRVCDRYPCKVPVKGAFVEFVAKWEFVTRDNRSSGRAKRAQAKRQDPRRSASDPVTERNVVFYRANFEAARGTDLQTDEYCFKGNDIYLRTGKPSVECSRNDLQPAIDVARSSSGSLRAVAEACPATFLRYGRGIRDYVNVMQFRKPRDYKTQVMVLVGPPGCGKSRYASEMPPPTTSHLVPGGTATTATRTSLLMTFMAANHYEHIPQKVFQCEDKYRCPYNNIHHLHACQLMIKQNVEIYICL</sequence>
<dbReference type="GO" id="GO:0016779">
    <property type="term" value="F:nucleotidyltransferase activity"/>
    <property type="evidence" value="ECO:0007669"/>
    <property type="project" value="UniProtKB-KW"/>
</dbReference>
<evidence type="ECO:0000256" key="2">
    <source>
        <dbReference type="ARBA" id="ARBA00022679"/>
    </source>
</evidence>
<organism evidence="15 16">
    <name type="scientific">Cirrhinus mrigala</name>
    <name type="common">Mrigala</name>
    <dbReference type="NCBI Taxonomy" id="683832"/>
    <lineage>
        <taxon>Eukaryota</taxon>
        <taxon>Metazoa</taxon>
        <taxon>Chordata</taxon>
        <taxon>Craniata</taxon>
        <taxon>Vertebrata</taxon>
        <taxon>Euteleostomi</taxon>
        <taxon>Actinopterygii</taxon>
        <taxon>Neopterygii</taxon>
        <taxon>Teleostei</taxon>
        <taxon>Ostariophysi</taxon>
        <taxon>Cypriniformes</taxon>
        <taxon>Cyprinidae</taxon>
        <taxon>Labeoninae</taxon>
        <taxon>Labeonini</taxon>
        <taxon>Cirrhinus</taxon>
    </lineage>
</organism>
<evidence type="ECO:0000256" key="11">
    <source>
        <dbReference type="ARBA" id="ARBA00023125"/>
    </source>
</evidence>
<keyword evidence="3" id="KW-0548">Nucleotidyltransferase</keyword>
<evidence type="ECO:0000256" key="10">
    <source>
        <dbReference type="ARBA" id="ARBA00023124"/>
    </source>
</evidence>
<evidence type="ECO:0000259" key="14">
    <source>
        <dbReference type="PROSITE" id="PS52020"/>
    </source>
</evidence>
<evidence type="ECO:0000313" key="16">
    <source>
        <dbReference type="Proteomes" id="UP001529510"/>
    </source>
</evidence>
<evidence type="ECO:0000256" key="8">
    <source>
        <dbReference type="ARBA" id="ARBA00022759"/>
    </source>
</evidence>
<dbReference type="Proteomes" id="UP001529510">
    <property type="component" value="Unassembled WGS sequence"/>
</dbReference>
<keyword evidence="6" id="KW-0479">Metal-binding</keyword>
<evidence type="ECO:0000256" key="12">
    <source>
        <dbReference type="ARBA" id="ARBA00023268"/>
    </source>
</evidence>
<dbReference type="GO" id="GO:0004519">
    <property type="term" value="F:endonuclease activity"/>
    <property type="evidence" value="ECO:0007669"/>
    <property type="project" value="UniProtKB-KW"/>
</dbReference>
<evidence type="ECO:0000313" key="15">
    <source>
        <dbReference type="EMBL" id="KAL0152209.1"/>
    </source>
</evidence>
<dbReference type="InterPro" id="IPR000605">
    <property type="entry name" value="Helicase_SF3_ssDNA/RNA_vir"/>
</dbReference>
<evidence type="ECO:0000256" key="4">
    <source>
        <dbReference type="ARBA" id="ARBA00022705"/>
    </source>
</evidence>
<keyword evidence="9" id="KW-0378">Hydrolase</keyword>
<dbReference type="AlphaFoldDB" id="A0ABD0MQG2"/>
<evidence type="ECO:0000256" key="9">
    <source>
        <dbReference type="ARBA" id="ARBA00022801"/>
    </source>
</evidence>
<evidence type="ECO:0000256" key="5">
    <source>
        <dbReference type="ARBA" id="ARBA00022722"/>
    </source>
</evidence>
<keyword evidence="11" id="KW-0238">DNA-binding</keyword>
<feature type="domain" description="CRESS-DNA virus Rep endonuclease" evidence="14">
    <location>
        <begin position="1"/>
        <end position="59"/>
    </location>
</feature>
<dbReference type="GO" id="GO:0016787">
    <property type="term" value="F:hydrolase activity"/>
    <property type="evidence" value="ECO:0007669"/>
    <property type="project" value="UniProtKB-KW"/>
</dbReference>
<comment type="cofactor">
    <cofactor evidence="1">
        <name>Mn(2+)</name>
        <dbReference type="ChEBI" id="CHEBI:29035"/>
    </cofactor>
</comment>
<evidence type="ECO:0000256" key="6">
    <source>
        <dbReference type="ARBA" id="ARBA00022723"/>
    </source>
</evidence>
<keyword evidence="4" id="KW-0235">DNA replication</keyword>
<dbReference type="GO" id="GO:0006260">
    <property type="term" value="P:DNA replication"/>
    <property type="evidence" value="ECO:0007669"/>
    <property type="project" value="UniProtKB-KW"/>
</dbReference>
<keyword evidence="12" id="KW-0511">Multifunctional enzyme</keyword>
<evidence type="ECO:0000256" key="13">
    <source>
        <dbReference type="SAM" id="MobiDB-lite"/>
    </source>
</evidence>
<keyword evidence="16" id="KW-1185">Reference proteome</keyword>
<keyword evidence="5" id="KW-0540">Nuclease</keyword>
<keyword evidence="7" id="KW-0547">Nucleotide-binding</keyword>
<dbReference type="GO" id="GO:0046872">
    <property type="term" value="F:metal ion binding"/>
    <property type="evidence" value="ECO:0007669"/>
    <property type="project" value="UniProtKB-KW"/>
</dbReference>
<protein>
    <recommendedName>
        <fullName evidence="14">CRESS-DNA virus Rep endonuclease domain-containing protein</fullName>
    </recommendedName>
</protein>
<reference evidence="15 16" key="1">
    <citation type="submission" date="2024-05" db="EMBL/GenBank/DDBJ databases">
        <title>Genome sequencing and assembly of Indian major carp, Cirrhinus mrigala (Hamilton, 1822).</title>
        <authorList>
            <person name="Mohindra V."/>
            <person name="Chowdhury L.M."/>
            <person name="Lal K."/>
            <person name="Jena J.K."/>
        </authorList>
    </citation>
    <scope>NUCLEOTIDE SEQUENCE [LARGE SCALE GENOMIC DNA]</scope>
    <source>
        <strain evidence="15">CM1030</strain>
        <tissue evidence="15">Blood</tissue>
    </source>
</reference>
<evidence type="ECO:0000256" key="7">
    <source>
        <dbReference type="ARBA" id="ARBA00022741"/>
    </source>
</evidence>
<feature type="region of interest" description="Disordered" evidence="13">
    <location>
        <begin position="164"/>
        <end position="183"/>
    </location>
</feature>
<proteinExistence type="predicted"/>
<dbReference type="EMBL" id="JAMKFB020000189">
    <property type="protein sequence ID" value="KAL0152209.1"/>
    <property type="molecule type" value="Genomic_DNA"/>
</dbReference>
<comment type="caution">
    <text evidence="15">The sequence shown here is derived from an EMBL/GenBank/DDBJ whole genome shotgun (WGS) entry which is preliminary data.</text>
</comment>
<dbReference type="Pfam" id="PF00910">
    <property type="entry name" value="RNA_helicase"/>
    <property type="match status" value="1"/>
</dbReference>
<keyword evidence="8" id="KW-0255">Endonuclease</keyword>
<name>A0ABD0MQG2_CIRMR</name>
<dbReference type="GO" id="GO:0003677">
    <property type="term" value="F:DNA binding"/>
    <property type="evidence" value="ECO:0007669"/>
    <property type="project" value="UniProtKB-KW"/>
</dbReference>
<dbReference type="Gene3D" id="3.40.1310.20">
    <property type="match status" value="1"/>
</dbReference>
<keyword evidence="2" id="KW-0808">Transferase</keyword>